<comment type="similarity">
    <text evidence="9">Belongs to the TatA/E family.</text>
</comment>
<keyword evidence="7 9" id="KW-0811">Translocation</keyword>
<evidence type="ECO:0000313" key="11">
    <source>
        <dbReference type="EMBL" id="WPF84084.1"/>
    </source>
</evidence>
<dbReference type="InterPro" id="IPR006312">
    <property type="entry name" value="TatA/E"/>
</dbReference>
<evidence type="ECO:0000256" key="6">
    <source>
        <dbReference type="ARBA" id="ARBA00022989"/>
    </source>
</evidence>
<gene>
    <name evidence="9 11" type="primary">tatA</name>
    <name evidence="11" type="ORF">SANBI_001806</name>
</gene>
<dbReference type="PANTHER" id="PTHR42982">
    <property type="entry name" value="SEC-INDEPENDENT PROTEIN TRANSLOCASE PROTEIN TATA"/>
    <property type="match status" value="1"/>
</dbReference>
<comment type="function">
    <text evidence="9">Part of the twin-arginine translocation (Tat) system that transports large folded proteins containing a characteristic twin-arginine motif in their signal peptide across membranes. TatA could form the protein-conducting channel of the Tat system.</text>
</comment>
<reference evidence="12" key="1">
    <citation type="submission" date="2023-11" db="EMBL/GenBank/DDBJ databases">
        <authorList>
            <person name="Helweg L.P."/>
            <person name="Kiel A."/>
            <person name="Hitz F."/>
            <person name="Ruckert-Reed C."/>
            <person name="Busche T."/>
            <person name="Kaltschmidt B."/>
            <person name="Kaltschmidt C."/>
        </authorList>
    </citation>
    <scope>NUCLEOTIDE SEQUENCE [LARGE SCALE GENOMIC DNA]</scope>
    <source>
        <strain evidence="12">4.1</strain>
    </source>
</reference>
<dbReference type="HAMAP" id="MF_00236">
    <property type="entry name" value="TatA_E"/>
    <property type="match status" value="1"/>
</dbReference>
<keyword evidence="3 9" id="KW-1003">Cell membrane</keyword>
<keyword evidence="2 9" id="KW-0813">Transport</keyword>
<dbReference type="Pfam" id="PF02416">
    <property type="entry name" value="TatA_B_E"/>
    <property type="match status" value="1"/>
</dbReference>
<evidence type="ECO:0000256" key="8">
    <source>
        <dbReference type="ARBA" id="ARBA00023136"/>
    </source>
</evidence>
<dbReference type="PANTHER" id="PTHR42982:SF8">
    <property type="entry name" value="SEC-INDEPENDENT PROTEIN TRANSLOCASE PROTEIN TATA"/>
    <property type="match status" value="1"/>
</dbReference>
<feature type="compositionally biased region" description="Low complexity" evidence="10">
    <location>
        <begin position="86"/>
        <end position="95"/>
    </location>
</feature>
<organism evidence="11 12">
    <name type="scientific">Sanguibacter biliveldensis</name>
    <dbReference type="NCBI Taxonomy" id="3030830"/>
    <lineage>
        <taxon>Bacteria</taxon>
        <taxon>Bacillati</taxon>
        <taxon>Actinomycetota</taxon>
        <taxon>Actinomycetes</taxon>
        <taxon>Micrococcales</taxon>
        <taxon>Sanguibacteraceae</taxon>
        <taxon>Sanguibacter</taxon>
    </lineage>
</organism>
<dbReference type="RefSeq" id="WP_319160972.1">
    <property type="nucleotide sequence ID" value="NZ_CP138359.1"/>
</dbReference>
<evidence type="ECO:0000256" key="3">
    <source>
        <dbReference type="ARBA" id="ARBA00022475"/>
    </source>
</evidence>
<dbReference type="KEGG" id="sbil:SANBI_001806"/>
<sequence>MLGNAVKPTHLLILLIILVLLFGAKKLPDLAKSVGQSLKIFKKEMKELTEDDDKTAPTVQVVTPEQGAATPPVTPVDVTANPPRTPSGSTTPPQA</sequence>
<keyword evidence="8 9" id="KW-0472">Membrane</keyword>
<dbReference type="NCBIfam" id="TIGR01411">
    <property type="entry name" value="tatAE"/>
    <property type="match status" value="1"/>
</dbReference>
<name>A0AAF0Z8D1_9MICO</name>
<keyword evidence="12" id="KW-1185">Reference proteome</keyword>
<keyword evidence="5 9" id="KW-0653">Protein transport</keyword>
<dbReference type="Gene3D" id="1.20.5.3310">
    <property type="match status" value="1"/>
</dbReference>
<evidence type="ECO:0000256" key="5">
    <source>
        <dbReference type="ARBA" id="ARBA00022927"/>
    </source>
</evidence>
<dbReference type="GO" id="GO:0033281">
    <property type="term" value="C:TAT protein transport complex"/>
    <property type="evidence" value="ECO:0007669"/>
    <property type="project" value="UniProtKB-UniRule"/>
</dbReference>
<feature type="region of interest" description="Disordered" evidence="10">
    <location>
        <begin position="49"/>
        <end position="95"/>
    </location>
</feature>
<evidence type="ECO:0000256" key="4">
    <source>
        <dbReference type="ARBA" id="ARBA00022692"/>
    </source>
</evidence>
<accession>A0AAF0Z8D1</accession>
<evidence type="ECO:0000256" key="10">
    <source>
        <dbReference type="SAM" id="MobiDB-lite"/>
    </source>
</evidence>
<keyword evidence="4 9" id="KW-0812">Transmembrane</keyword>
<dbReference type="AlphaFoldDB" id="A0AAF0Z8D1"/>
<dbReference type="EMBL" id="CP138359">
    <property type="protein sequence ID" value="WPF84084.1"/>
    <property type="molecule type" value="Genomic_DNA"/>
</dbReference>
<evidence type="ECO:0000256" key="9">
    <source>
        <dbReference type="HAMAP-Rule" id="MF_00236"/>
    </source>
</evidence>
<comment type="subcellular location">
    <subcellularLocation>
        <location evidence="1 9">Cell membrane</location>
        <topology evidence="1 9">Single-pass membrane protein</topology>
    </subcellularLocation>
</comment>
<evidence type="ECO:0000256" key="2">
    <source>
        <dbReference type="ARBA" id="ARBA00022448"/>
    </source>
</evidence>
<dbReference type="InterPro" id="IPR003369">
    <property type="entry name" value="TatA/B/E"/>
</dbReference>
<protein>
    <recommendedName>
        <fullName evidence="9">Sec-independent protein translocase protein TatA</fullName>
    </recommendedName>
</protein>
<comment type="subunit">
    <text evidence="9">The Tat system comprises two distinct complexes: a TatABC complex, containing multiple copies of TatA, TatB and TatC subunits, and a separate TatA complex, containing only TatA subunits. Substrates initially bind to the TatABC complex, which probably triggers association of the separate TatA complex to form the active translocon.</text>
</comment>
<dbReference type="GO" id="GO:0043953">
    <property type="term" value="P:protein transport by the Tat complex"/>
    <property type="evidence" value="ECO:0007669"/>
    <property type="project" value="UniProtKB-UniRule"/>
</dbReference>
<evidence type="ECO:0000256" key="1">
    <source>
        <dbReference type="ARBA" id="ARBA00004162"/>
    </source>
</evidence>
<keyword evidence="6 9" id="KW-1133">Transmembrane helix</keyword>
<proteinExistence type="inferred from homology"/>
<dbReference type="Proteomes" id="UP001304340">
    <property type="component" value="Chromosome"/>
</dbReference>
<dbReference type="GO" id="GO:0008320">
    <property type="term" value="F:protein transmembrane transporter activity"/>
    <property type="evidence" value="ECO:0007669"/>
    <property type="project" value="UniProtKB-UniRule"/>
</dbReference>
<dbReference type="NCBIfam" id="NF001854">
    <property type="entry name" value="PRK00575.1"/>
    <property type="match status" value="1"/>
</dbReference>
<evidence type="ECO:0000313" key="12">
    <source>
        <dbReference type="Proteomes" id="UP001304340"/>
    </source>
</evidence>
<evidence type="ECO:0000256" key="7">
    <source>
        <dbReference type="ARBA" id="ARBA00023010"/>
    </source>
</evidence>